<feature type="region of interest" description="Disordered" evidence="1">
    <location>
        <begin position="44"/>
        <end position="64"/>
    </location>
</feature>
<evidence type="ECO:0000256" key="1">
    <source>
        <dbReference type="SAM" id="MobiDB-lite"/>
    </source>
</evidence>
<keyword evidence="3" id="KW-1185">Reference proteome</keyword>
<dbReference type="Proteomes" id="UP001141552">
    <property type="component" value="Unassembled WGS sequence"/>
</dbReference>
<gene>
    <name evidence="2" type="ORF">Tsubulata_044878</name>
</gene>
<protein>
    <submittedName>
        <fullName evidence="2">Uncharacterized protein</fullName>
    </submittedName>
</protein>
<sequence length="64" mass="7182">MGGILIGVVQKIDNVGDRFRFGQGWTLRRMEEREDSKWMALNPLTGTSFPFPPPPEMDAGSTWG</sequence>
<accession>A0A9Q0JM87</accession>
<dbReference type="AlphaFoldDB" id="A0A9Q0JM87"/>
<name>A0A9Q0JM87_9ROSI</name>
<evidence type="ECO:0000313" key="3">
    <source>
        <dbReference type="Proteomes" id="UP001141552"/>
    </source>
</evidence>
<organism evidence="2 3">
    <name type="scientific">Turnera subulata</name>
    <dbReference type="NCBI Taxonomy" id="218843"/>
    <lineage>
        <taxon>Eukaryota</taxon>
        <taxon>Viridiplantae</taxon>
        <taxon>Streptophyta</taxon>
        <taxon>Embryophyta</taxon>
        <taxon>Tracheophyta</taxon>
        <taxon>Spermatophyta</taxon>
        <taxon>Magnoliopsida</taxon>
        <taxon>eudicotyledons</taxon>
        <taxon>Gunneridae</taxon>
        <taxon>Pentapetalae</taxon>
        <taxon>rosids</taxon>
        <taxon>fabids</taxon>
        <taxon>Malpighiales</taxon>
        <taxon>Passifloraceae</taxon>
        <taxon>Turnera</taxon>
    </lineage>
</organism>
<dbReference type="EMBL" id="JAKUCV010001563">
    <property type="protein sequence ID" value="KAJ4845835.1"/>
    <property type="molecule type" value="Genomic_DNA"/>
</dbReference>
<reference evidence="2" key="2">
    <citation type="journal article" date="2023" name="Plants (Basel)">
        <title>Annotation of the Turnera subulata (Passifloraceae) Draft Genome Reveals the S-Locus Evolved after the Divergence of Turneroideae from Passifloroideae in a Stepwise Manner.</title>
        <authorList>
            <person name="Henning P.M."/>
            <person name="Roalson E.H."/>
            <person name="Mir W."/>
            <person name="McCubbin A.G."/>
            <person name="Shore J.S."/>
        </authorList>
    </citation>
    <scope>NUCLEOTIDE SEQUENCE</scope>
    <source>
        <strain evidence="2">F60SS</strain>
    </source>
</reference>
<reference evidence="2" key="1">
    <citation type="submission" date="2022-02" db="EMBL/GenBank/DDBJ databases">
        <authorList>
            <person name="Henning P.M."/>
            <person name="McCubbin A.G."/>
            <person name="Shore J.S."/>
        </authorList>
    </citation>
    <scope>NUCLEOTIDE SEQUENCE</scope>
    <source>
        <strain evidence="2">F60SS</strain>
        <tissue evidence="2">Leaves</tissue>
    </source>
</reference>
<evidence type="ECO:0000313" key="2">
    <source>
        <dbReference type="EMBL" id="KAJ4845835.1"/>
    </source>
</evidence>
<proteinExistence type="predicted"/>
<comment type="caution">
    <text evidence="2">The sequence shown here is derived from an EMBL/GenBank/DDBJ whole genome shotgun (WGS) entry which is preliminary data.</text>
</comment>